<dbReference type="AlphaFoldDB" id="A0A1G2PH66"/>
<evidence type="ECO:0000256" key="3">
    <source>
        <dbReference type="ARBA" id="ARBA00035310"/>
    </source>
</evidence>
<organism evidence="5 6">
    <name type="scientific">Candidatus Terrybacteria bacterium RIFCSPHIGHO2_01_FULL_48_17</name>
    <dbReference type="NCBI Taxonomy" id="1802362"/>
    <lineage>
        <taxon>Bacteria</taxon>
        <taxon>Candidatus Terryibacteriota</taxon>
    </lineage>
</organism>
<dbReference type="Pfam" id="PF00886">
    <property type="entry name" value="Ribosomal_S16"/>
    <property type="match status" value="1"/>
</dbReference>
<feature type="region of interest" description="Disordered" evidence="4">
    <location>
        <begin position="92"/>
        <end position="132"/>
    </location>
</feature>
<name>A0A1G2PH66_9BACT</name>
<dbReference type="Proteomes" id="UP000177629">
    <property type="component" value="Unassembled WGS sequence"/>
</dbReference>
<evidence type="ECO:0000256" key="4">
    <source>
        <dbReference type="SAM" id="MobiDB-lite"/>
    </source>
</evidence>
<dbReference type="EMBL" id="MHSS01000015">
    <property type="protein sequence ID" value="OHA47637.1"/>
    <property type="molecule type" value="Genomic_DNA"/>
</dbReference>
<keyword evidence="2" id="KW-0687">Ribonucleoprotein</keyword>
<accession>A0A1G2PH66</accession>
<dbReference type="InterPro" id="IPR000307">
    <property type="entry name" value="Ribosomal_bS16"/>
</dbReference>
<dbReference type="GO" id="GO:0005737">
    <property type="term" value="C:cytoplasm"/>
    <property type="evidence" value="ECO:0007669"/>
    <property type="project" value="UniProtKB-ARBA"/>
</dbReference>
<reference evidence="5 6" key="1">
    <citation type="journal article" date="2016" name="Nat. Commun.">
        <title>Thousands of microbial genomes shed light on interconnected biogeochemical processes in an aquifer system.</title>
        <authorList>
            <person name="Anantharaman K."/>
            <person name="Brown C.T."/>
            <person name="Hug L.A."/>
            <person name="Sharon I."/>
            <person name="Castelle C.J."/>
            <person name="Probst A.J."/>
            <person name="Thomas B.C."/>
            <person name="Singh A."/>
            <person name="Wilkins M.J."/>
            <person name="Karaoz U."/>
            <person name="Brodie E.L."/>
            <person name="Williams K.H."/>
            <person name="Hubbard S.S."/>
            <person name="Banfield J.F."/>
        </authorList>
    </citation>
    <scope>NUCLEOTIDE SEQUENCE [LARGE SCALE GENOMIC DNA]</scope>
</reference>
<sequence>MLTIRFMRFGRRHQPAFRVVLVPKRSKPVRGKYIEKFGWYNPLKKTFEINKERITSRIKEGAQVSSPVWNLLVRAGIVEGPKRPVHAIAAKKDVPGAQSAESQQEETAVATAVDENPRESAAVSVEESDKDA</sequence>
<dbReference type="GO" id="GO:0015935">
    <property type="term" value="C:small ribosomal subunit"/>
    <property type="evidence" value="ECO:0007669"/>
    <property type="project" value="TreeGrafter"/>
</dbReference>
<dbReference type="Gene3D" id="3.30.1320.10">
    <property type="match status" value="1"/>
</dbReference>
<evidence type="ECO:0000256" key="2">
    <source>
        <dbReference type="ARBA" id="ARBA00023274"/>
    </source>
</evidence>
<evidence type="ECO:0000256" key="1">
    <source>
        <dbReference type="ARBA" id="ARBA00022980"/>
    </source>
</evidence>
<dbReference type="SUPFAM" id="SSF54565">
    <property type="entry name" value="Ribosomal protein S16"/>
    <property type="match status" value="1"/>
</dbReference>
<gene>
    <name evidence="5" type="ORF">A2806_03405</name>
</gene>
<dbReference type="InterPro" id="IPR023803">
    <property type="entry name" value="Ribosomal_bS16_dom_sf"/>
</dbReference>
<dbReference type="NCBIfam" id="TIGR00002">
    <property type="entry name" value="S16"/>
    <property type="match status" value="1"/>
</dbReference>
<comment type="caution">
    <text evidence="5">The sequence shown here is derived from an EMBL/GenBank/DDBJ whole genome shotgun (WGS) entry which is preliminary data.</text>
</comment>
<evidence type="ECO:0000313" key="5">
    <source>
        <dbReference type="EMBL" id="OHA47637.1"/>
    </source>
</evidence>
<dbReference type="STRING" id="1802362.A2806_03405"/>
<proteinExistence type="predicted"/>
<dbReference type="GO" id="GO:0006412">
    <property type="term" value="P:translation"/>
    <property type="evidence" value="ECO:0007669"/>
    <property type="project" value="InterPro"/>
</dbReference>
<dbReference type="PANTHER" id="PTHR12919">
    <property type="entry name" value="30S RIBOSOMAL PROTEIN S16"/>
    <property type="match status" value="1"/>
</dbReference>
<keyword evidence="1 5" id="KW-0689">Ribosomal protein</keyword>
<protein>
    <recommendedName>
        <fullName evidence="3">30S ribosomal protein S16</fullName>
    </recommendedName>
</protein>
<dbReference type="GO" id="GO:0003735">
    <property type="term" value="F:structural constituent of ribosome"/>
    <property type="evidence" value="ECO:0007669"/>
    <property type="project" value="InterPro"/>
</dbReference>
<evidence type="ECO:0000313" key="6">
    <source>
        <dbReference type="Proteomes" id="UP000177629"/>
    </source>
</evidence>
<dbReference type="PANTHER" id="PTHR12919:SF20">
    <property type="entry name" value="SMALL RIBOSOMAL SUBUNIT PROTEIN BS16M"/>
    <property type="match status" value="1"/>
</dbReference>